<dbReference type="Gene3D" id="3.90.25.10">
    <property type="entry name" value="UDP-galactose 4-epimerase, domain 1"/>
    <property type="match status" value="1"/>
</dbReference>
<keyword evidence="3" id="KW-0472">Membrane</keyword>
<dbReference type="CDD" id="cd05259">
    <property type="entry name" value="PCBER_SDR_a"/>
    <property type="match status" value="1"/>
</dbReference>
<dbReference type="SUPFAM" id="SSF51735">
    <property type="entry name" value="NAD(P)-binding Rossmann-fold domains"/>
    <property type="match status" value="1"/>
</dbReference>
<dbReference type="Proteomes" id="UP000799770">
    <property type="component" value="Unassembled WGS sequence"/>
</dbReference>
<keyword evidence="3" id="KW-1133">Transmembrane helix</keyword>
<dbReference type="Gene3D" id="3.40.50.720">
    <property type="entry name" value="NAD(P)-binding Rossmann-like Domain"/>
    <property type="match status" value="1"/>
</dbReference>
<keyword evidence="6" id="KW-1185">Reference proteome</keyword>
<dbReference type="InterPro" id="IPR036291">
    <property type="entry name" value="NAD(P)-bd_dom_sf"/>
</dbReference>
<proteinExistence type="predicted"/>
<dbReference type="InterPro" id="IPR008030">
    <property type="entry name" value="NmrA-like"/>
</dbReference>
<accession>A0A6A5ZC96</accession>
<dbReference type="OrthoDB" id="9984533at2759"/>
<evidence type="ECO:0000313" key="5">
    <source>
        <dbReference type="EMBL" id="KAF2116826.1"/>
    </source>
</evidence>
<dbReference type="InterPro" id="IPR051609">
    <property type="entry name" value="NmrA/Isoflavone_reductase-like"/>
</dbReference>
<reference evidence="5" key="1">
    <citation type="journal article" date="2020" name="Stud. Mycol.">
        <title>101 Dothideomycetes genomes: a test case for predicting lifestyles and emergence of pathogens.</title>
        <authorList>
            <person name="Haridas S."/>
            <person name="Albert R."/>
            <person name="Binder M."/>
            <person name="Bloem J."/>
            <person name="Labutti K."/>
            <person name="Salamov A."/>
            <person name="Andreopoulos B."/>
            <person name="Baker S."/>
            <person name="Barry K."/>
            <person name="Bills G."/>
            <person name="Bluhm B."/>
            <person name="Cannon C."/>
            <person name="Castanera R."/>
            <person name="Culley D."/>
            <person name="Daum C."/>
            <person name="Ezra D."/>
            <person name="Gonzalez J."/>
            <person name="Henrissat B."/>
            <person name="Kuo A."/>
            <person name="Liang C."/>
            <person name="Lipzen A."/>
            <person name="Lutzoni F."/>
            <person name="Magnuson J."/>
            <person name="Mondo S."/>
            <person name="Nolan M."/>
            <person name="Ohm R."/>
            <person name="Pangilinan J."/>
            <person name="Park H.-J."/>
            <person name="Ramirez L."/>
            <person name="Alfaro M."/>
            <person name="Sun H."/>
            <person name="Tritt A."/>
            <person name="Yoshinaga Y."/>
            <person name="Zwiers L.-H."/>
            <person name="Turgeon B."/>
            <person name="Goodwin S."/>
            <person name="Spatafora J."/>
            <person name="Crous P."/>
            <person name="Grigoriev I."/>
        </authorList>
    </citation>
    <scope>NUCLEOTIDE SEQUENCE</scope>
    <source>
        <strain evidence="5">CBS 627.86</strain>
    </source>
</reference>
<gene>
    <name evidence="5" type="ORF">BDV96DRAFT_572938</name>
</gene>
<protein>
    <submittedName>
        <fullName evidence="5">Isoflavone reductase family protein-like protein CipA</fullName>
    </submittedName>
</protein>
<dbReference type="Pfam" id="PF05368">
    <property type="entry name" value="NmrA"/>
    <property type="match status" value="1"/>
</dbReference>
<dbReference type="PANTHER" id="PTHR47706">
    <property type="entry name" value="NMRA-LIKE FAMILY PROTEIN"/>
    <property type="match status" value="1"/>
</dbReference>
<dbReference type="PANTHER" id="PTHR47706:SF10">
    <property type="entry name" value="NMRA-LIKE DOMAIN-CONTAINING PROTEIN"/>
    <property type="match status" value="1"/>
</dbReference>
<name>A0A6A5ZC96_9PLEO</name>
<dbReference type="GO" id="GO:0016491">
    <property type="term" value="F:oxidoreductase activity"/>
    <property type="evidence" value="ECO:0007669"/>
    <property type="project" value="UniProtKB-KW"/>
</dbReference>
<sequence>MTNNRTIPQPRTTGILYIGALIPLILVVTSYFGIFNTNHNNMSEIKNVILIGAGGNLGPSILDAFLEDGSFNVSVLTRESSSSTFPSSVKVHKADYNSIDSLKAAFQGQDAVLSFVGGTAIGDQEKLIDAAIAAGVKRFLPSEYGSNTPNPKVVEIVPIFKGKLGAVDYLKKKESEISWTSVITGPFFDWGLKVGFLGFDFKNKKASLVDDGKGTFSATNLNQIGKSLIKILQKPEETKNTYVYVSSFETTQRDILAAVEKITGDKYTTENASSKDLEKDGKEKLAKGDFSSIPILIKSAAFGEQNLGDSTPEGLWNEKLGLQKESFEDSIKAAISGKLLGEK</sequence>
<feature type="transmembrane region" description="Helical" evidence="3">
    <location>
        <begin position="12"/>
        <end position="34"/>
    </location>
</feature>
<evidence type="ECO:0000259" key="4">
    <source>
        <dbReference type="Pfam" id="PF05368"/>
    </source>
</evidence>
<evidence type="ECO:0000313" key="6">
    <source>
        <dbReference type="Proteomes" id="UP000799770"/>
    </source>
</evidence>
<keyword evidence="1" id="KW-0521">NADP</keyword>
<feature type="domain" description="NmrA-like" evidence="4">
    <location>
        <begin position="46"/>
        <end position="278"/>
    </location>
</feature>
<evidence type="ECO:0000256" key="1">
    <source>
        <dbReference type="ARBA" id="ARBA00022857"/>
    </source>
</evidence>
<dbReference type="EMBL" id="ML977320">
    <property type="protein sequence ID" value="KAF2116826.1"/>
    <property type="molecule type" value="Genomic_DNA"/>
</dbReference>
<dbReference type="InterPro" id="IPR045312">
    <property type="entry name" value="PCBER-like"/>
</dbReference>
<evidence type="ECO:0000256" key="3">
    <source>
        <dbReference type="SAM" id="Phobius"/>
    </source>
</evidence>
<keyword evidence="2" id="KW-0560">Oxidoreductase</keyword>
<organism evidence="5 6">
    <name type="scientific">Lophiotrema nucula</name>
    <dbReference type="NCBI Taxonomy" id="690887"/>
    <lineage>
        <taxon>Eukaryota</taxon>
        <taxon>Fungi</taxon>
        <taxon>Dikarya</taxon>
        <taxon>Ascomycota</taxon>
        <taxon>Pezizomycotina</taxon>
        <taxon>Dothideomycetes</taxon>
        <taxon>Pleosporomycetidae</taxon>
        <taxon>Pleosporales</taxon>
        <taxon>Lophiotremataceae</taxon>
        <taxon>Lophiotrema</taxon>
    </lineage>
</organism>
<keyword evidence="3" id="KW-0812">Transmembrane</keyword>
<evidence type="ECO:0000256" key="2">
    <source>
        <dbReference type="ARBA" id="ARBA00023002"/>
    </source>
</evidence>
<dbReference type="AlphaFoldDB" id="A0A6A5ZC96"/>